<keyword evidence="7 11" id="KW-0520">NAD</keyword>
<name>A0A1Z3HSR6_9CYAN</name>
<protein>
    <recommendedName>
        <fullName evidence="4 11">D-3-phosphoglycerate dehydrogenase</fullName>
        <ecNumber evidence="11">1.1.1.95</ecNumber>
    </recommendedName>
</protein>
<evidence type="ECO:0000259" key="12">
    <source>
        <dbReference type="PROSITE" id="PS51671"/>
    </source>
</evidence>
<dbReference type="FunFam" id="3.30.70.260:FF:000050">
    <property type="entry name" value="D-3-phosphoglycerate dehydrogenase"/>
    <property type="match status" value="1"/>
</dbReference>
<comment type="pathway">
    <text evidence="2 11">Amino-acid biosynthesis; L-serine biosynthesis; L-serine from 3-phospho-D-glycerate: step 1/3.</text>
</comment>
<dbReference type="InterPro" id="IPR036291">
    <property type="entry name" value="NAD(P)-bd_dom_sf"/>
</dbReference>
<dbReference type="OrthoDB" id="9805416at2"/>
<dbReference type="Gene3D" id="3.30.1330.90">
    <property type="entry name" value="D-3-phosphoglycerate dehydrogenase, domain 3"/>
    <property type="match status" value="1"/>
</dbReference>
<dbReference type="FunFam" id="3.40.50.720:FF:000021">
    <property type="entry name" value="D-3-phosphoglycerate dehydrogenase"/>
    <property type="match status" value="1"/>
</dbReference>
<dbReference type="Pfam" id="PF00389">
    <property type="entry name" value="2-Hacid_dh"/>
    <property type="match status" value="1"/>
</dbReference>
<dbReference type="PANTHER" id="PTHR42789">
    <property type="entry name" value="D-ISOMER SPECIFIC 2-HYDROXYACID DEHYDROGENASE FAMILY PROTEIN (AFU_ORTHOLOGUE AFUA_6G10090)"/>
    <property type="match status" value="1"/>
</dbReference>
<dbReference type="InterPro" id="IPR006140">
    <property type="entry name" value="D-isomer_DH_NAD-bd"/>
</dbReference>
<evidence type="ECO:0000256" key="8">
    <source>
        <dbReference type="ARBA" id="ARBA00023299"/>
    </source>
</evidence>
<dbReference type="InterPro" id="IPR006139">
    <property type="entry name" value="D-isomer_2_OHA_DH_cat_dom"/>
</dbReference>
<evidence type="ECO:0000313" key="13">
    <source>
        <dbReference type="EMBL" id="ASC73353.1"/>
    </source>
</evidence>
<feature type="domain" description="ACT" evidence="12">
    <location>
        <begin position="454"/>
        <end position="526"/>
    </location>
</feature>
<dbReference type="PANTHER" id="PTHR42789:SF1">
    <property type="entry name" value="D-ISOMER SPECIFIC 2-HYDROXYACID DEHYDROGENASE FAMILY PROTEIN (AFU_ORTHOLOGUE AFUA_6G10090)"/>
    <property type="match status" value="1"/>
</dbReference>
<dbReference type="UniPathway" id="UPA00135">
    <property type="reaction ID" value="UER00196"/>
</dbReference>
<dbReference type="CDD" id="cd12173">
    <property type="entry name" value="PGDH_4"/>
    <property type="match status" value="1"/>
</dbReference>
<evidence type="ECO:0000256" key="2">
    <source>
        <dbReference type="ARBA" id="ARBA00005216"/>
    </source>
</evidence>
<dbReference type="CDD" id="cd04902">
    <property type="entry name" value="ACT_3PGDH-xct"/>
    <property type="match status" value="1"/>
</dbReference>
<dbReference type="InterPro" id="IPR029752">
    <property type="entry name" value="D-isomer_DH_CS1"/>
</dbReference>
<reference evidence="13 14" key="1">
    <citation type="journal article" date="2016" name="Biochim. Biophys. Acta">
        <title>Characterization of red-shifted phycobilisomes isolated from the chlorophyll f-containing cyanobacterium Halomicronema hongdechloris.</title>
        <authorList>
            <person name="Li Y."/>
            <person name="Lin Y."/>
            <person name="Garvey C.J."/>
            <person name="Birch D."/>
            <person name="Corkery R.W."/>
            <person name="Loughlin P.C."/>
            <person name="Scheer H."/>
            <person name="Willows R.D."/>
            <person name="Chen M."/>
        </authorList>
    </citation>
    <scope>NUCLEOTIDE SEQUENCE [LARGE SCALE GENOMIC DNA]</scope>
    <source>
        <strain evidence="13 14">C2206</strain>
    </source>
</reference>
<dbReference type="GO" id="GO:0051287">
    <property type="term" value="F:NAD binding"/>
    <property type="evidence" value="ECO:0007669"/>
    <property type="project" value="UniProtKB-UniRule"/>
</dbReference>
<keyword evidence="6 11" id="KW-0560">Oxidoreductase</keyword>
<dbReference type="InterPro" id="IPR045865">
    <property type="entry name" value="ACT-like_dom_sf"/>
</dbReference>
<dbReference type="Pfam" id="PF01842">
    <property type="entry name" value="ACT"/>
    <property type="match status" value="1"/>
</dbReference>
<dbReference type="RefSeq" id="WP_080805889.1">
    <property type="nucleotide sequence ID" value="NZ_CP021983.2"/>
</dbReference>
<accession>A0A1Z3HSR6</accession>
<dbReference type="Pfam" id="PF19304">
    <property type="entry name" value="PGDH_inter"/>
    <property type="match status" value="1"/>
</dbReference>
<evidence type="ECO:0000256" key="10">
    <source>
        <dbReference type="ARBA" id="ARBA00048731"/>
    </source>
</evidence>
<dbReference type="InterPro" id="IPR045626">
    <property type="entry name" value="PGDH_ASB_dom"/>
</dbReference>
<evidence type="ECO:0000256" key="1">
    <source>
        <dbReference type="ARBA" id="ARBA00003800"/>
    </source>
</evidence>
<gene>
    <name evidence="13" type="primary">serA</name>
    <name evidence="13" type="ORF">XM38_043180</name>
</gene>
<dbReference type="FunFam" id="3.30.1330.90:FF:000003">
    <property type="entry name" value="D-3-phosphoglycerate dehydrogenase"/>
    <property type="match status" value="1"/>
</dbReference>
<dbReference type="EMBL" id="CP021983">
    <property type="protein sequence ID" value="ASC73353.1"/>
    <property type="molecule type" value="Genomic_DNA"/>
</dbReference>
<evidence type="ECO:0000313" key="14">
    <source>
        <dbReference type="Proteomes" id="UP000191901"/>
    </source>
</evidence>
<evidence type="ECO:0000256" key="9">
    <source>
        <dbReference type="ARBA" id="ARBA00048126"/>
    </source>
</evidence>
<evidence type="ECO:0000256" key="7">
    <source>
        <dbReference type="ARBA" id="ARBA00023027"/>
    </source>
</evidence>
<dbReference type="InterPro" id="IPR006236">
    <property type="entry name" value="PGDH"/>
</dbReference>
<dbReference type="GO" id="GO:0006564">
    <property type="term" value="P:L-serine biosynthetic process"/>
    <property type="evidence" value="ECO:0007669"/>
    <property type="project" value="UniProtKB-UniRule"/>
</dbReference>
<dbReference type="Gene3D" id="3.40.50.720">
    <property type="entry name" value="NAD(P)-binding Rossmann-like Domain"/>
    <property type="match status" value="2"/>
</dbReference>
<dbReference type="SUPFAM" id="SSF52283">
    <property type="entry name" value="Formate/glycerate dehydrogenase catalytic domain-like"/>
    <property type="match status" value="1"/>
</dbReference>
<dbReference type="EC" id="1.1.1.95" evidence="11"/>
<dbReference type="NCBIfam" id="TIGR01327">
    <property type="entry name" value="PGDH"/>
    <property type="match status" value="1"/>
</dbReference>
<dbReference type="AlphaFoldDB" id="A0A1Z3HSR6"/>
<dbReference type="SUPFAM" id="SSF55021">
    <property type="entry name" value="ACT-like"/>
    <property type="match status" value="1"/>
</dbReference>
<dbReference type="STRING" id="1641165.XM38_03305"/>
<dbReference type="SUPFAM" id="SSF51735">
    <property type="entry name" value="NAD(P)-binding Rossmann-fold domains"/>
    <property type="match status" value="1"/>
</dbReference>
<comment type="similarity">
    <text evidence="3 11">Belongs to the D-isomer specific 2-hydroxyacid dehydrogenase family.</text>
</comment>
<organism evidence="13 14">
    <name type="scientific">Halomicronema hongdechloris C2206</name>
    <dbReference type="NCBI Taxonomy" id="1641165"/>
    <lineage>
        <taxon>Bacteria</taxon>
        <taxon>Bacillati</taxon>
        <taxon>Cyanobacteriota</taxon>
        <taxon>Cyanophyceae</taxon>
        <taxon>Nodosilineales</taxon>
        <taxon>Nodosilineaceae</taxon>
        <taxon>Halomicronema</taxon>
    </lineage>
</organism>
<evidence type="ECO:0000256" key="11">
    <source>
        <dbReference type="RuleBase" id="RU363003"/>
    </source>
</evidence>
<dbReference type="InterPro" id="IPR002912">
    <property type="entry name" value="ACT_dom"/>
</dbReference>
<dbReference type="SUPFAM" id="SSF143548">
    <property type="entry name" value="Serine metabolism enzymes domain"/>
    <property type="match status" value="1"/>
</dbReference>
<dbReference type="InterPro" id="IPR029753">
    <property type="entry name" value="D-isomer_DH_CS"/>
</dbReference>
<dbReference type="InterPro" id="IPR050857">
    <property type="entry name" value="D-2-hydroxyacid_DH"/>
</dbReference>
<dbReference type="Proteomes" id="UP000191901">
    <property type="component" value="Chromosome"/>
</dbReference>
<dbReference type="GO" id="GO:0004617">
    <property type="term" value="F:phosphoglycerate dehydrogenase activity"/>
    <property type="evidence" value="ECO:0007669"/>
    <property type="project" value="UniProtKB-UniRule"/>
</dbReference>
<dbReference type="KEGG" id="hhg:XM38_043180"/>
<dbReference type="Gene3D" id="3.30.70.260">
    <property type="match status" value="1"/>
</dbReference>
<comment type="catalytic activity">
    <reaction evidence="9">
        <text>(R)-2-hydroxyglutarate + NAD(+) = 2-oxoglutarate + NADH + H(+)</text>
        <dbReference type="Rhea" id="RHEA:49612"/>
        <dbReference type="ChEBI" id="CHEBI:15378"/>
        <dbReference type="ChEBI" id="CHEBI:15801"/>
        <dbReference type="ChEBI" id="CHEBI:16810"/>
        <dbReference type="ChEBI" id="CHEBI:57540"/>
        <dbReference type="ChEBI" id="CHEBI:57945"/>
        <dbReference type="EC" id="1.1.1.399"/>
    </reaction>
</comment>
<dbReference type="PROSITE" id="PS51671">
    <property type="entry name" value="ACT"/>
    <property type="match status" value="1"/>
</dbReference>
<keyword evidence="14" id="KW-1185">Reference proteome</keyword>
<evidence type="ECO:0000256" key="4">
    <source>
        <dbReference type="ARBA" id="ARBA00021582"/>
    </source>
</evidence>
<dbReference type="Pfam" id="PF02826">
    <property type="entry name" value="2-Hacid_dh_C"/>
    <property type="match status" value="1"/>
</dbReference>
<comment type="function">
    <text evidence="1">Catalyzes the reversible oxidation of 3-phospho-D-glycerate to 3-phosphonooxypyruvate, the first step of the phosphorylated L-serine biosynthesis pathway. Also catalyzes the reversible oxidation of 2-hydroxyglutarate to 2-oxoglutarate.</text>
</comment>
<keyword evidence="8 11" id="KW-0718">Serine biosynthesis</keyword>
<dbReference type="PROSITE" id="PS00065">
    <property type="entry name" value="D_2_HYDROXYACID_DH_1"/>
    <property type="match status" value="1"/>
</dbReference>
<evidence type="ECO:0000256" key="5">
    <source>
        <dbReference type="ARBA" id="ARBA00022605"/>
    </source>
</evidence>
<keyword evidence="5 11" id="KW-0028">Amino-acid biosynthesis</keyword>
<sequence>MPKVLVSDSIDQAGLDILSQVAQVDVKTGLSPDELAAIISDYDALMIRSGTRVTKAVIEAGKQLKIIGRAGVGVDNVDVPMATRRGIVVVNSPEGNTIAAAEHALAMMLALSRHIAAADQSVKAGQWNRKQFTGVEVYKKTLGVVGLGKIGSHVANVGRALGMNLLAYDPFISSERADQLGCRLVDLDLLLREADYVSLHVPKMPETMHLINEQTLAIMKPTARLINCSRGGVIDEIALANALKQGQIAGAALDVYEEEPLGNSPLKQLDKNVILTPHLGASTEEAQVNVATDVAEQIRDVLLGLPARSAVNIPGLRAEVLDKLRPYLQLSETLGNLVGQLAGGRVESLSVRLQGDIANHDSQPIMIAALKGLLSHALQERVNYVNASIEAKERGIHVVETRDAAVKDYTGSLQLMAKGSLGEHSVTGVLLGGDEIRITDIDEFPINVPPTRYMLFTLHRDMPGIIGKIGSLLGSFNVNIASMQVGRKIVRGDAVMVLSIDDPLPEGILSEITKVPGIRDAYTVSL</sequence>
<comment type="catalytic activity">
    <reaction evidence="10 11">
        <text>(2R)-3-phosphoglycerate + NAD(+) = 3-phosphooxypyruvate + NADH + H(+)</text>
        <dbReference type="Rhea" id="RHEA:12641"/>
        <dbReference type="ChEBI" id="CHEBI:15378"/>
        <dbReference type="ChEBI" id="CHEBI:18110"/>
        <dbReference type="ChEBI" id="CHEBI:57540"/>
        <dbReference type="ChEBI" id="CHEBI:57945"/>
        <dbReference type="ChEBI" id="CHEBI:58272"/>
        <dbReference type="EC" id="1.1.1.95"/>
    </reaction>
</comment>
<dbReference type="PROSITE" id="PS00671">
    <property type="entry name" value="D_2_HYDROXYACID_DH_3"/>
    <property type="match status" value="1"/>
</dbReference>
<dbReference type="InterPro" id="IPR029009">
    <property type="entry name" value="ASB_dom_sf"/>
</dbReference>
<proteinExistence type="inferred from homology"/>
<evidence type="ECO:0000256" key="6">
    <source>
        <dbReference type="ARBA" id="ARBA00023002"/>
    </source>
</evidence>
<evidence type="ECO:0000256" key="3">
    <source>
        <dbReference type="ARBA" id="ARBA00005854"/>
    </source>
</evidence>